<evidence type="ECO:0000259" key="1">
    <source>
        <dbReference type="Pfam" id="PF12937"/>
    </source>
</evidence>
<dbReference type="SUPFAM" id="SSF81383">
    <property type="entry name" value="F-box domain"/>
    <property type="match status" value="1"/>
</dbReference>
<keyword evidence="3" id="KW-1185">Reference proteome</keyword>
<dbReference type="InterPro" id="IPR032675">
    <property type="entry name" value="LRR_dom_sf"/>
</dbReference>
<feature type="domain" description="F-box" evidence="1">
    <location>
        <begin position="56"/>
        <end position="122"/>
    </location>
</feature>
<comment type="caution">
    <text evidence="2">The sequence shown here is derived from an EMBL/GenBank/DDBJ whole genome shotgun (WGS) entry which is preliminary data.</text>
</comment>
<accession>A0ABR1IRX2</accession>
<dbReference type="Gene3D" id="1.20.1280.50">
    <property type="match status" value="1"/>
</dbReference>
<proteinExistence type="predicted"/>
<dbReference type="Proteomes" id="UP001498398">
    <property type="component" value="Unassembled WGS sequence"/>
</dbReference>
<sequence>MEPDKLEQALSDPFPIHDLREILHEEEEQLKSLKSRGSIMLKKQRIALLQSALAPIRHLPIEILTSIFEAYLDMRLGENTITDKDYDQVHLYCLPPVLFLSQVCSQWRQVVDNCPTLWKRLRLFLGKRGGLPPVELVRTWLNRSGSLALEIDISKDLFSQGKASIWDPHFLDCLVPFCERWRELKLELDFCMLKSFIERDALNLPLLEVLRIGAGCIKRFRYIRAFQNAPRLRELDISSWGRKQSQWHQRFISSFGHNISFHNLTSLQIHMGRNGASGSPSGYLRILSRCTKLEKCSLGIDDFDEHPLSLFHFTDVEPVTLASLKELDISFCGDHGSPQLLNAFTFPSLRSLSLYVEDPCSPSLAAQRVPILDILLRLQARSRFPLERLEFLDMSDSIDTDGMLEFFKVVPSLERVELHNCVVDAHQLTKALVVGKDLKKSLLPKLSYINVSEYGEDNIIDHGPRDDDHIADMVESRCVALSAKKAFHMKLPVFEVEFEIFRRHLREDVLDRLEDLEEEWDAVKLRIATSDGDDDE</sequence>
<gene>
    <name evidence="2" type="ORF">VKT23_017460</name>
</gene>
<dbReference type="Pfam" id="PF12937">
    <property type="entry name" value="F-box-like"/>
    <property type="match status" value="1"/>
</dbReference>
<dbReference type="Gene3D" id="3.80.10.10">
    <property type="entry name" value="Ribonuclease Inhibitor"/>
    <property type="match status" value="1"/>
</dbReference>
<protein>
    <recommendedName>
        <fullName evidence="1">F-box domain-containing protein</fullName>
    </recommendedName>
</protein>
<evidence type="ECO:0000313" key="3">
    <source>
        <dbReference type="Proteomes" id="UP001498398"/>
    </source>
</evidence>
<evidence type="ECO:0000313" key="2">
    <source>
        <dbReference type="EMBL" id="KAK7439532.1"/>
    </source>
</evidence>
<dbReference type="PANTHER" id="PTHR38926">
    <property type="entry name" value="F-BOX DOMAIN CONTAINING PROTEIN, EXPRESSED"/>
    <property type="match status" value="1"/>
</dbReference>
<dbReference type="SUPFAM" id="SSF52047">
    <property type="entry name" value="RNI-like"/>
    <property type="match status" value="1"/>
</dbReference>
<reference evidence="2 3" key="1">
    <citation type="submission" date="2024-01" db="EMBL/GenBank/DDBJ databases">
        <title>A draft genome for the cacao thread blight pathogen Marasmiellus scandens.</title>
        <authorList>
            <person name="Baruah I.K."/>
            <person name="Leung J."/>
            <person name="Bukari Y."/>
            <person name="Amoako-Attah I."/>
            <person name="Meinhardt L.W."/>
            <person name="Bailey B.A."/>
            <person name="Cohen S.P."/>
        </authorList>
    </citation>
    <scope>NUCLEOTIDE SEQUENCE [LARGE SCALE GENOMIC DNA]</scope>
    <source>
        <strain evidence="2 3">GH-19</strain>
    </source>
</reference>
<name>A0ABR1IRX2_9AGAR</name>
<dbReference type="InterPro" id="IPR036047">
    <property type="entry name" value="F-box-like_dom_sf"/>
</dbReference>
<dbReference type="InterPro" id="IPR001810">
    <property type="entry name" value="F-box_dom"/>
</dbReference>
<organism evidence="2 3">
    <name type="scientific">Marasmiellus scandens</name>
    <dbReference type="NCBI Taxonomy" id="2682957"/>
    <lineage>
        <taxon>Eukaryota</taxon>
        <taxon>Fungi</taxon>
        <taxon>Dikarya</taxon>
        <taxon>Basidiomycota</taxon>
        <taxon>Agaricomycotina</taxon>
        <taxon>Agaricomycetes</taxon>
        <taxon>Agaricomycetidae</taxon>
        <taxon>Agaricales</taxon>
        <taxon>Marasmiineae</taxon>
        <taxon>Omphalotaceae</taxon>
        <taxon>Marasmiellus</taxon>
    </lineage>
</organism>
<dbReference type="EMBL" id="JBANRG010000072">
    <property type="protein sequence ID" value="KAK7439532.1"/>
    <property type="molecule type" value="Genomic_DNA"/>
</dbReference>
<dbReference type="PANTHER" id="PTHR38926:SF72">
    <property type="entry name" value="IM:7136021-RELATED"/>
    <property type="match status" value="1"/>
</dbReference>